<dbReference type="SUPFAM" id="SSF48295">
    <property type="entry name" value="TrpR-like"/>
    <property type="match status" value="1"/>
</dbReference>
<accession>A0ABU2AGD0</accession>
<reference evidence="1 2" key="1">
    <citation type="submission" date="2023-07" db="EMBL/GenBank/DDBJ databases">
        <title>Sorghum-associated microbial communities from plants grown in Nebraska, USA.</title>
        <authorList>
            <person name="Schachtman D."/>
        </authorList>
    </citation>
    <scope>NUCLEOTIDE SEQUENCE [LARGE SCALE GENOMIC DNA]</scope>
    <source>
        <strain evidence="1 2">BE316</strain>
    </source>
</reference>
<sequence length="128" mass="14103">MNTYGVDLMGRRRRRRHTAEFKAAVIEECLKPGVSIAAVALAHSLNANMLRKWVIDAEHKTIAPPVNAPAEPEPPAMPPPTFIPLALPAPTVDGEIRIELQRAGTVIKLVWPAAAARDCAAWLRDWLR</sequence>
<dbReference type="EMBL" id="JAVDXV010000019">
    <property type="protein sequence ID" value="MDR7336277.1"/>
    <property type="molecule type" value="Genomic_DNA"/>
</dbReference>
<dbReference type="InterPro" id="IPR036388">
    <property type="entry name" value="WH-like_DNA-bd_sf"/>
</dbReference>
<protein>
    <submittedName>
        <fullName evidence="1">Transposase-like protein</fullName>
    </submittedName>
</protein>
<comment type="caution">
    <text evidence="1">The sequence shown here is derived from an EMBL/GenBank/DDBJ whole genome shotgun (WGS) entry which is preliminary data.</text>
</comment>
<evidence type="ECO:0000313" key="1">
    <source>
        <dbReference type="EMBL" id="MDR7336277.1"/>
    </source>
</evidence>
<dbReference type="Pfam" id="PF01527">
    <property type="entry name" value="HTH_Tnp_1"/>
    <property type="match status" value="1"/>
</dbReference>
<gene>
    <name evidence="1" type="ORF">J2X21_005453</name>
</gene>
<name>A0ABU2AGD0_9BURK</name>
<dbReference type="Gene3D" id="1.10.10.10">
    <property type="entry name" value="Winged helix-like DNA-binding domain superfamily/Winged helix DNA-binding domain"/>
    <property type="match status" value="1"/>
</dbReference>
<keyword evidence="2" id="KW-1185">Reference proteome</keyword>
<dbReference type="Proteomes" id="UP001180825">
    <property type="component" value="Unassembled WGS sequence"/>
</dbReference>
<proteinExistence type="predicted"/>
<evidence type="ECO:0000313" key="2">
    <source>
        <dbReference type="Proteomes" id="UP001180825"/>
    </source>
</evidence>
<dbReference type="RefSeq" id="WP_310333283.1">
    <property type="nucleotide sequence ID" value="NZ_JAVDXV010000019.1"/>
</dbReference>
<dbReference type="InterPro" id="IPR002514">
    <property type="entry name" value="Transposase_8"/>
</dbReference>
<dbReference type="InterPro" id="IPR010921">
    <property type="entry name" value="Trp_repressor/repl_initiator"/>
</dbReference>
<organism evidence="1 2">
    <name type="scientific">Roseateles asaccharophilus</name>
    <dbReference type="NCBI Taxonomy" id="582607"/>
    <lineage>
        <taxon>Bacteria</taxon>
        <taxon>Pseudomonadati</taxon>
        <taxon>Pseudomonadota</taxon>
        <taxon>Betaproteobacteria</taxon>
        <taxon>Burkholderiales</taxon>
        <taxon>Sphaerotilaceae</taxon>
        <taxon>Roseateles</taxon>
    </lineage>
</organism>